<evidence type="ECO:0000313" key="1">
    <source>
        <dbReference type="EMBL" id="KGN60617.1"/>
    </source>
</evidence>
<reference evidence="1 2" key="3">
    <citation type="journal article" date="2010" name="BMC Genomics">
        <title>Transcriptome sequencing and comparative analysis of cucumber flowers with different sex types.</title>
        <authorList>
            <person name="Guo S."/>
            <person name="Zheng Y."/>
            <person name="Joung J.G."/>
            <person name="Liu S."/>
            <person name="Zhang Z."/>
            <person name="Crasta O.R."/>
            <person name="Sobral B.W."/>
            <person name="Xu Y."/>
            <person name="Huang S."/>
            <person name="Fei Z."/>
        </authorList>
    </citation>
    <scope>NUCLEOTIDE SEQUENCE [LARGE SCALE GENOMIC DNA]</scope>
    <source>
        <strain evidence="2">cv. 9930</strain>
    </source>
</reference>
<dbReference type="Proteomes" id="UP000029981">
    <property type="component" value="Chromosome 2"/>
</dbReference>
<evidence type="ECO:0000313" key="2">
    <source>
        <dbReference type="Proteomes" id="UP000029981"/>
    </source>
</evidence>
<proteinExistence type="predicted"/>
<accession>A0A0A0LIT7</accession>
<keyword evidence="2" id="KW-1185">Reference proteome</keyword>
<sequence>MCNGLFIDWAGPVLDMSGAFRYEAKMTDWALKVSRLYEPSFFNWAWAYCAGLSVEIFPSSV</sequence>
<reference evidence="1 2" key="2">
    <citation type="journal article" date="2009" name="PLoS ONE">
        <title>An integrated genetic and cytogenetic map of the cucumber genome.</title>
        <authorList>
            <person name="Ren Y."/>
            <person name="Zhang Z."/>
            <person name="Liu J."/>
            <person name="Staub J.E."/>
            <person name="Han Y."/>
            <person name="Cheng Z."/>
            <person name="Li X."/>
            <person name="Lu J."/>
            <person name="Miao H."/>
            <person name="Kang H."/>
            <person name="Xie B."/>
            <person name="Gu X."/>
            <person name="Wang X."/>
            <person name="Du Y."/>
            <person name="Jin W."/>
            <person name="Huang S."/>
        </authorList>
    </citation>
    <scope>NUCLEOTIDE SEQUENCE [LARGE SCALE GENOMIC DNA]</scope>
    <source>
        <strain evidence="2">cv. 9930</strain>
    </source>
</reference>
<name>A0A0A0LIT7_CUCSA</name>
<protein>
    <submittedName>
        <fullName evidence="1">Uncharacterized protein</fullName>
    </submittedName>
</protein>
<organism evidence="1 2">
    <name type="scientific">Cucumis sativus</name>
    <name type="common">Cucumber</name>
    <dbReference type="NCBI Taxonomy" id="3659"/>
    <lineage>
        <taxon>Eukaryota</taxon>
        <taxon>Viridiplantae</taxon>
        <taxon>Streptophyta</taxon>
        <taxon>Embryophyta</taxon>
        <taxon>Tracheophyta</taxon>
        <taxon>Spermatophyta</taxon>
        <taxon>Magnoliopsida</taxon>
        <taxon>eudicotyledons</taxon>
        <taxon>Gunneridae</taxon>
        <taxon>Pentapetalae</taxon>
        <taxon>rosids</taxon>
        <taxon>fabids</taxon>
        <taxon>Cucurbitales</taxon>
        <taxon>Cucurbitaceae</taxon>
        <taxon>Benincaseae</taxon>
        <taxon>Cucumis</taxon>
    </lineage>
</organism>
<dbReference type="Gramene" id="KGN60617">
    <property type="protein sequence ID" value="KGN60617"/>
    <property type="gene ID" value="Csa_2G004670"/>
</dbReference>
<dbReference type="AlphaFoldDB" id="A0A0A0LIT7"/>
<reference evidence="1 2" key="4">
    <citation type="journal article" date="2011" name="BMC Genomics">
        <title>RNA-Seq improves annotation of protein-coding genes in the cucumber genome.</title>
        <authorList>
            <person name="Li Z."/>
            <person name="Zhang Z."/>
            <person name="Yan P."/>
            <person name="Huang S."/>
            <person name="Fei Z."/>
            <person name="Lin K."/>
        </authorList>
    </citation>
    <scope>NUCLEOTIDE SEQUENCE [LARGE SCALE GENOMIC DNA]</scope>
    <source>
        <strain evidence="2">cv. 9930</strain>
    </source>
</reference>
<dbReference type="EMBL" id="CM002923">
    <property type="protein sequence ID" value="KGN60617.1"/>
    <property type="molecule type" value="Genomic_DNA"/>
</dbReference>
<reference evidence="1 2" key="1">
    <citation type="journal article" date="2009" name="Nat. Genet.">
        <title>The genome of the cucumber, Cucumis sativus L.</title>
        <authorList>
            <person name="Huang S."/>
            <person name="Li R."/>
            <person name="Zhang Z."/>
            <person name="Li L."/>
            <person name="Gu X."/>
            <person name="Fan W."/>
            <person name="Lucas W.J."/>
            <person name="Wang X."/>
            <person name="Xie B."/>
            <person name="Ni P."/>
            <person name="Ren Y."/>
            <person name="Zhu H."/>
            <person name="Li J."/>
            <person name="Lin K."/>
            <person name="Jin W."/>
            <person name="Fei Z."/>
            <person name="Li G."/>
            <person name="Staub J."/>
            <person name="Kilian A."/>
            <person name="van der Vossen E.A."/>
            <person name="Wu Y."/>
            <person name="Guo J."/>
            <person name="He J."/>
            <person name="Jia Z."/>
            <person name="Ren Y."/>
            <person name="Tian G."/>
            <person name="Lu Y."/>
            <person name="Ruan J."/>
            <person name="Qian W."/>
            <person name="Wang M."/>
            <person name="Huang Q."/>
            <person name="Li B."/>
            <person name="Xuan Z."/>
            <person name="Cao J."/>
            <person name="Asan"/>
            <person name="Wu Z."/>
            <person name="Zhang J."/>
            <person name="Cai Q."/>
            <person name="Bai Y."/>
            <person name="Zhao B."/>
            <person name="Han Y."/>
            <person name="Li Y."/>
            <person name="Li X."/>
            <person name="Wang S."/>
            <person name="Shi Q."/>
            <person name="Liu S."/>
            <person name="Cho W.K."/>
            <person name="Kim J.Y."/>
            <person name="Xu Y."/>
            <person name="Heller-Uszynska K."/>
            <person name="Miao H."/>
            <person name="Cheng Z."/>
            <person name="Zhang S."/>
            <person name="Wu J."/>
            <person name="Yang Y."/>
            <person name="Kang H."/>
            <person name="Li M."/>
            <person name="Liang H."/>
            <person name="Ren X."/>
            <person name="Shi Z."/>
            <person name="Wen M."/>
            <person name="Jian M."/>
            <person name="Yang H."/>
            <person name="Zhang G."/>
            <person name="Yang Z."/>
            <person name="Chen R."/>
            <person name="Liu S."/>
            <person name="Li J."/>
            <person name="Ma L."/>
            <person name="Liu H."/>
            <person name="Zhou Y."/>
            <person name="Zhao J."/>
            <person name="Fang X."/>
            <person name="Li G."/>
            <person name="Fang L."/>
            <person name="Li Y."/>
            <person name="Liu D."/>
            <person name="Zheng H."/>
            <person name="Zhang Y."/>
            <person name="Qin N."/>
            <person name="Li Z."/>
            <person name="Yang G."/>
            <person name="Yang S."/>
            <person name="Bolund L."/>
            <person name="Kristiansen K."/>
            <person name="Zheng H."/>
            <person name="Li S."/>
            <person name="Zhang X."/>
            <person name="Yang H."/>
            <person name="Wang J."/>
            <person name="Sun R."/>
            <person name="Zhang B."/>
            <person name="Jiang S."/>
            <person name="Wang J."/>
            <person name="Du Y."/>
            <person name="Li S."/>
        </authorList>
    </citation>
    <scope>NUCLEOTIDE SEQUENCE [LARGE SCALE GENOMIC DNA]</scope>
    <source>
        <strain evidence="2">cv. 9930</strain>
    </source>
</reference>
<gene>
    <name evidence="1" type="ORF">Csa_2G004670</name>
</gene>